<evidence type="ECO:0000313" key="2">
    <source>
        <dbReference type="Proteomes" id="UP000262142"/>
    </source>
</evidence>
<reference evidence="1 2" key="1">
    <citation type="submission" date="2018-09" db="EMBL/GenBank/DDBJ databases">
        <authorList>
            <consortium name="Pathogen Informatics"/>
        </authorList>
    </citation>
    <scope>NUCLEOTIDE SEQUENCE [LARGE SCALE GENOMIC DNA]</scope>
    <source>
        <strain evidence="1 2">OH-22767</strain>
    </source>
</reference>
<dbReference type="OrthoDB" id="1119488at2"/>
<gene>
    <name evidence="1" type="ORF">SAMEA104719789_00319</name>
</gene>
<protein>
    <recommendedName>
        <fullName evidence="3">Lipoprotein</fullName>
    </recommendedName>
</protein>
<dbReference type="EMBL" id="UNSC01000001">
    <property type="protein sequence ID" value="SZD71224.1"/>
    <property type="molecule type" value="Genomic_DNA"/>
</dbReference>
<evidence type="ECO:0000313" key="1">
    <source>
        <dbReference type="EMBL" id="SZD71224.1"/>
    </source>
</evidence>
<accession>A0A383TU96</accession>
<sequence length="139" mass="16871">MKIFILSFSFLFLYSCVGMKNARENQREQRTLHLEPDEEGEYDVIVLDPSYGVFLNTRALPMNYYSEEFLHSKNIRLVNEWNYRHSQPMRFNPNVYEVHIDYRPSIKYGLEFEWKLFNFFMFIESQTGEDLDGHRTYAR</sequence>
<dbReference type="Proteomes" id="UP000262142">
    <property type="component" value="Unassembled WGS sequence"/>
</dbReference>
<organism evidence="1 2">
    <name type="scientific">Candidatus Ornithobacterium hominis</name>
    <dbReference type="NCBI Taxonomy" id="2497989"/>
    <lineage>
        <taxon>Bacteria</taxon>
        <taxon>Pseudomonadati</taxon>
        <taxon>Bacteroidota</taxon>
        <taxon>Flavobacteriia</taxon>
        <taxon>Flavobacteriales</taxon>
        <taxon>Weeksellaceae</taxon>
        <taxon>Ornithobacterium</taxon>
    </lineage>
</organism>
<dbReference type="InterPro" id="IPR046144">
    <property type="entry name" value="DUF6146"/>
</dbReference>
<dbReference type="PROSITE" id="PS51257">
    <property type="entry name" value="PROKAR_LIPOPROTEIN"/>
    <property type="match status" value="1"/>
</dbReference>
<dbReference type="Pfam" id="PF19643">
    <property type="entry name" value="DUF6146"/>
    <property type="match status" value="1"/>
</dbReference>
<dbReference type="AlphaFoldDB" id="A0A383TU96"/>
<name>A0A383TU96_9FLAO</name>
<keyword evidence="2" id="KW-1185">Reference proteome</keyword>
<proteinExistence type="predicted"/>
<dbReference type="RefSeq" id="WP_133297991.1">
    <property type="nucleotide sequence ID" value="NZ_UNSC01000001.1"/>
</dbReference>
<evidence type="ECO:0008006" key="3">
    <source>
        <dbReference type="Google" id="ProtNLM"/>
    </source>
</evidence>